<dbReference type="AlphaFoldDB" id="A0A8J3GR28"/>
<evidence type="ECO:0000313" key="2">
    <source>
        <dbReference type="Proteomes" id="UP000617531"/>
    </source>
</evidence>
<dbReference type="EMBL" id="BNAI01000003">
    <property type="protein sequence ID" value="GHF17129.1"/>
    <property type="molecule type" value="Genomic_DNA"/>
</dbReference>
<protein>
    <recommendedName>
        <fullName evidence="3">Addiction module protein</fullName>
    </recommendedName>
</protein>
<accession>A0A8J3GR28</accession>
<sequence>MKNLWSIPNGVRAPSYHGGMVDPGLLSQAKQLDVADRVELINELWDSIDQNDLPVTPEIATLIDERLREADARPLEGRPWEEVEAELRARLT</sequence>
<evidence type="ECO:0008006" key="3">
    <source>
        <dbReference type="Google" id="ProtNLM"/>
    </source>
</evidence>
<evidence type="ECO:0000313" key="1">
    <source>
        <dbReference type="EMBL" id="GHF17129.1"/>
    </source>
</evidence>
<reference evidence="1" key="1">
    <citation type="journal article" date="2014" name="Int. J. Syst. Evol. Microbiol.">
        <title>Complete genome sequence of Corynebacterium casei LMG S-19264T (=DSM 44701T), isolated from a smear-ripened cheese.</title>
        <authorList>
            <consortium name="US DOE Joint Genome Institute (JGI-PGF)"/>
            <person name="Walter F."/>
            <person name="Albersmeier A."/>
            <person name="Kalinowski J."/>
            <person name="Ruckert C."/>
        </authorList>
    </citation>
    <scope>NUCLEOTIDE SEQUENCE</scope>
    <source>
        <strain evidence="1">CGMCC 1.16548</strain>
    </source>
</reference>
<keyword evidence="2" id="KW-1185">Reference proteome</keyword>
<gene>
    <name evidence="1" type="ORF">GCM10011600_17370</name>
</gene>
<reference evidence="1" key="2">
    <citation type="submission" date="2020-09" db="EMBL/GenBank/DDBJ databases">
        <authorList>
            <person name="Sun Q."/>
            <person name="Zhou Y."/>
        </authorList>
    </citation>
    <scope>NUCLEOTIDE SEQUENCE</scope>
    <source>
        <strain evidence="1">CGMCC 1.16548</strain>
    </source>
</reference>
<dbReference type="InterPro" id="IPR013406">
    <property type="entry name" value="CHP02574_addiction_mod"/>
</dbReference>
<dbReference type="NCBIfam" id="TIGR02574">
    <property type="entry name" value="stabl_TIGR02574"/>
    <property type="match status" value="1"/>
</dbReference>
<dbReference type="Proteomes" id="UP000617531">
    <property type="component" value="Unassembled WGS sequence"/>
</dbReference>
<proteinExistence type="predicted"/>
<comment type="caution">
    <text evidence="1">The sequence shown here is derived from an EMBL/GenBank/DDBJ whole genome shotgun (WGS) entry which is preliminary data.</text>
</comment>
<name>A0A8J3GR28_9MICO</name>
<dbReference type="Pfam" id="PF09720">
    <property type="entry name" value="Unstab_antitox"/>
    <property type="match status" value="1"/>
</dbReference>
<organism evidence="1 2">
    <name type="scientific">Pseudolysinimonas yzui</name>
    <dbReference type="NCBI Taxonomy" id="2708254"/>
    <lineage>
        <taxon>Bacteria</taxon>
        <taxon>Bacillati</taxon>
        <taxon>Actinomycetota</taxon>
        <taxon>Actinomycetes</taxon>
        <taxon>Micrococcales</taxon>
        <taxon>Microbacteriaceae</taxon>
        <taxon>Pseudolysinimonas</taxon>
    </lineage>
</organism>